<proteinExistence type="predicted"/>
<comment type="caution">
    <text evidence="1">The sequence shown here is derived from an EMBL/GenBank/DDBJ whole genome shotgun (WGS) entry which is preliminary data.</text>
</comment>
<evidence type="ECO:0000313" key="1">
    <source>
        <dbReference type="EMBL" id="TMQ51010.1"/>
    </source>
</evidence>
<dbReference type="EMBL" id="VBOR01000024">
    <property type="protein sequence ID" value="TMQ51010.1"/>
    <property type="molecule type" value="Genomic_DNA"/>
</dbReference>
<gene>
    <name evidence="1" type="ORF">E6K71_00920</name>
    <name evidence="2" type="ORF">E6K75_04850</name>
</gene>
<evidence type="ECO:0000313" key="2">
    <source>
        <dbReference type="EMBL" id="TMQ58850.1"/>
    </source>
</evidence>
<reference evidence="3 4" key="1">
    <citation type="journal article" date="2019" name="Nat. Microbiol.">
        <title>Mediterranean grassland soil C-N compound turnover is dependent on rainfall and depth, and is mediated by genomically divergent microorganisms.</title>
        <authorList>
            <person name="Diamond S."/>
            <person name="Andeer P.F."/>
            <person name="Li Z."/>
            <person name="Crits-Christoph A."/>
            <person name="Burstein D."/>
            <person name="Anantharaman K."/>
            <person name="Lane K.R."/>
            <person name="Thomas B.C."/>
            <person name="Pan C."/>
            <person name="Northen T.R."/>
            <person name="Banfield J.F."/>
        </authorList>
    </citation>
    <scope>NUCLEOTIDE SEQUENCE [LARGE SCALE GENOMIC DNA]</scope>
    <source>
        <strain evidence="1">WS_1</strain>
        <strain evidence="2">WS_5</strain>
    </source>
</reference>
<name>A0A538SI15_UNCEI</name>
<dbReference type="Proteomes" id="UP000320913">
    <property type="component" value="Unassembled WGS sequence"/>
</dbReference>
<dbReference type="AlphaFoldDB" id="A0A538SI15"/>
<evidence type="ECO:0000313" key="3">
    <source>
        <dbReference type="Proteomes" id="UP000316292"/>
    </source>
</evidence>
<protein>
    <submittedName>
        <fullName evidence="1">Uncharacterized protein</fullName>
    </submittedName>
</protein>
<organism evidence="1 3">
    <name type="scientific">Eiseniibacteriota bacterium</name>
    <dbReference type="NCBI Taxonomy" id="2212470"/>
    <lineage>
        <taxon>Bacteria</taxon>
        <taxon>Candidatus Eiseniibacteriota</taxon>
    </lineage>
</organism>
<dbReference type="Proteomes" id="UP000316292">
    <property type="component" value="Unassembled WGS sequence"/>
</dbReference>
<dbReference type="EMBL" id="VBOV01000117">
    <property type="protein sequence ID" value="TMQ58850.1"/>
    <property type="molecule type" value="Genomic_DNA"/>
</dbReference>
<accession>A0A538SI15</accession>
<sequence length="162" mass="17780">MQDSRPAAATRKGRALLPAFALTLVLTATTPGIGTGASERGDSANLQGLVREFNAICFELQKARADLSTRVLDDNEFGDRILGLFVRADSIKSLFDITFPKTRRLGPAYALEWALKHLMESLRENYEGIVEGNGYRFVTADLAFKAAEAWKGSMVEQVTPAR</sequence>
<evidence type="ECO:0000313" key="4">
    <source>
        <dbReference type="Proteomes" id="UP000320913"/>
    </source>
</evidence>